<dbReference type="Proteomes" id="UP000092993">
    <property type="component" value="Unassembled WGS sequence"/>
</dbReference>
<evidence type="ECO:0000313" key="2">
    <source>
        <dbReference type="Proteomes" id="UP000092993"/>
    </source>
</evidence>
<comment type="caution">
    <text evidence="1">The sequence shown here is derived from an EMBL/GenBank/DDBJ whole genome shotgun (WGS) entry which is preliminary data.</text>
</comment>
<dbReference type="AlphaFoldDB" id="A0A1C7MIY0"/>
<reference evidence="1 2" key="1">
    <citation type="submission" date="2016-03" db="EMBL/GenBank/DDBJ databases">
        <title>Whole genome sequencing of Grifola frondosa 9006-11.</title>
        <authorList>
            <person name="Min B."/>
            <person name="Park H."/>
            <person name="Kim J.-G."/>
            <person name="Cho H."/>
            <person name="Oh Y.-L."/>
            <person name="Kong W.-S."/>
            <person name="Choi I.-G."/>
        </authorList>
    </citation>
    <scope>NUCLEOTIDE SEQUENCE [LARGE SCALE GENOMIC DNA]</scope>
    <source>
        <strain evidence="1 2">9006-11</strain>
    </source>
</reference>
<protein>
    <submittedName>
        <fullName evidence="1">Uncharacterized protein</fullName>
    </submittedName>
</protein>
<name>A0A1C7MIY0_GRIFR</name>
<accession>A0A1C7MIY0</accession>
<dbReference type="EMBL" id="LUGG01000005">
    <property type="protein sequence ID" value="OBZ74974.1"/>
    <property type="molecule type" value="Genomic_DNA"/>
</dbReference>
<organism evidence="1 2">
    <name type="scientific">Grifola frondosa</name>
    <name type="common">Maitake</name>
    <name type="synonym">Polyporus frondosus</name>
    <dbReference type="NCBI Taxonomy" id="5627"/>
    <lineage>
        <taxon>Eukaryota</taxon>
        <taxon>Fungi</taxon>
        <taxon>Dikarya</taxon>
        <taxon>Basidiomycota</taxon>
        <taxon>Agaricomycotina</taxon>
        <taxon>Agaricomycetes</taxon>
        <taxon>Polyporales</taxon>
        <taxon>Grifolaceae</taxon>
        <taxon>Grifola</taxon>
    </lineage>
</organism>
<proteinExistence type="predicted"/>
<evidence type="ECO:0000313" key="1">
    <source>
        <dbReference type="EMBL" id="OBZ74974.1"/>
    </source>
</evidence>
<gene>
    <name evidence="1" type="ORF">A0H81_05662</name>
</gene>
<keyword evidence="2" id="KW-1185">Reference proteome</keyword>
<sequence length="145" mass="16674">MLTTVTIRGYYFPSVDRPRFVHLPTKRFQLDGGVDIVMVDNLFKGHGHYRTHKMRVRDLAVSSVWTQLILYYFEDSQLADANVNVGDPTGQWRGEIFVNCGGPICSQSFENRPESEQVCAWIGIDIMFSTEYMGAHVLYGRLRTY</sequence>